<organism evidence="2 3">
    <name type="scientific">Microbacterium esteraromaticum</name>
    <dbReference type="NCBI Taxonomy" id="57043"/>
    <lineage>
        <taxon>Bacteria</taxon>
        <taxon>Bacillati</taxon>
        <taxon>Actinomycetota</taxon>
        <taxon>Actinomycetes</taxon>
        <taxon>Micrococcales</taxon>
        <taxon>Microbacteriaceae</taxon>
        <taxon>Microbacterium</taxon>
    </lineage>
</organism>
<feature type="transmembrane region" description="Helical" evidence="1">
    <location>
        <begin position="184"/>
        <end position="207"/>
    </location>
</feature>
<sequence>MTDDSLSAATQVATETAAERPRFSLTFRARDFLTIAIFAVIYIVVIFAVAMVGIISPLVMVITLPLAPLVAGIPYMLFLSRVRHGGMVTLFGIVFGLASMGWGHPWQSVLVIVGVSLIAEIVLFAGRYRSRWAAIWAYTIFSAWMIGPWIPMFLDRDAYLASQGSESMGSEYAAQMDALLSAPVILGVWAAGIVFGFLGGLLGSAVLRKHFVKAGLA</sequence>
<accession>A0A1R4KS53</accession>
<feature type="transmembrane region" description="Helical" evidence="1">
    <location>
        <begin position="108"/>
        <end position="125"/>
    </location>
</feature>
<evidence type="ECO:0000313" key="2">
    <source>
        <dbReference type="EMBL" id="SJN47069.1"/>
    </source>
</evidence>
<keyword evidence="3" id="KW-1185">Reference proteome</keyword>
<dbReference type="AlphaFoldDB" id="A0A1R4KS53"/>
<gene>
    <name evidence="2" type="ORF">FM104_15650</name>
</gene>
<keyword evidence="1" id="KW-0812">Transmembrane</keyword>
<keyword evidence="1" id="KW-1133">Transmembrane helix</keyword>
<feature type="transmembrane region" description="Helical" evidence="1">
    <location>
        <begin position="58"/>
        <end position="78"/>
    </location>
</feature>
<dbReference type="EMBL" id="FUKO01000048">
    <property type="protein sequence ID" value="SJN47069.1"/>
    <property type="molecule type" value="Genomic_DNA"/>
</dbReference>
<dbReference type="NCBIfam" id="TIGR02185">
    <property type="entry name" value="Trep_Strep"/>
    <property type="match status" value="1"/>
</dbReference>
<dbReference type="OrthoDB" id="9781459at2"/>
<name>A0A1R4KS53_9MICO</name>
<evidence type="ECO:0000256" key="1">
    <source>
        <dbReference type="SAM" id="Phobius"/>
    </source>
</evidence>
<dbReference type="Proteomes" id="UP000196320">
    <property type="component" value="Unassembled WGS sequence"/>
</dbReference>
<reference evidence="2 3" key="1">
    <citation type="submission" date="2017-02" db="EMBL/GenBank/DDBJ databases">
        <authorList>
            <person name="Peterson S.W."/>
        </authorList>
    </citation>
    <scope>NUCLEOTIDE SEQUENCE [LARGE SCALE GENOMIC DNA]</scope>
    <source>
        <strain evidence="2 3">B Mb 05.01</strain>
    </source>
</reference>
<dbReference type="InterPro" id="IPR011733">
    <property type="entry name" value="CHP02185_IM"/>
</dbReference>
<keyword evidence="1" id="KW-0472">Membrane</keyword>
<proteinExistence type="predicted"/>
<feature type="transmembrane region" description="Helical" evidence="1">
    <location>
        <begin position="85"/>
        <end position="102"/>
    </location>
</feature>
<feature type="transmembrane region" description="Helical" evidence="1">
    <location>
        <begin position="32"/>
        <end position="52"/>
    </location>
</feature>
<protein>
    <submittedName>
        <fullName evidence="2">Substrate-specific component BL0695 of predicted ECF transporter</fullName>
    </submittedName>
</protein>
<dbReference type="RefSeq" id="WP_087133141.1">
    <property type="nucleotide sequence ID" value="NZ_FUKO01000048.1"/>
</dbReference>
<feature type="transmembrane region" description="Helical" evidence="1">
    <location>
        <begin position="132"/>
        <end position="150"/>
    </location>
</feature>
<dbReference type="Pfam" id="PF09605">
    <property type="entry name" value="Trep_Strep"/>
    <property type="match status" value="1"/>
</dbReference>
<evidence type="ECO:0000313" key="3">
    <source>
        <dbReference type="Proteomes" id="UP000196320"/>
    </source>
</evidence>